<dbReference type="PANTHER" id="PTHR31342:SF7">
    <property type="entry name" value="PROTEIN CHUP1, CHLOROPLASTIC"/>
    <property type="match status" value="1"/>
</dbReference>
<dbReference type="Proteomes" id="UP000054558">
    <property type="component" value="Unassembled WGS sequence"/>
</dbReference>
<feature type="coiled-coil region" evidence="2">
    <location>
        <begin position="315"/>
        <end position="501"/>
    </location>
</feature>
<feature type="coiled-coil region" evidence="2">
    <location>
        <begin position="235"/>
        <end position="272"/>
    </location>
</feature>
<reference evidence="4 5" key="1">
    <citation type="journal article" date="2014" name="Nat. Commun.">
        <title>Klebsormidium flaccidum genome reveals primary factors for plant terrestrial adaptation.</title>
        <authorList>
            <person name="Hori K."/>
            <person name="Maruyama F."/>
            <person name="Fujisawa T."/>
            <person name="Togashi T."/>
            <person name="Yamamoto N."/>
            <person name="Seo M."/>
            <person name="Sato S."/>
            <person name="Yamada T."/>
            <person name="Mori H."/>
            <person name="Tajima N."/>
            <person name="Moriyama T."/>
            <person name="Ikeuchi M."/>
            <person name="Watanabe M."/>
            <person name="Wada H."/>
            <person name="Kobayashi K."/>
            <person name="Saito M."/>
            <person name="Masuda T."/>
            <person name="Sasaki-Sekimoto Y."/>
            <person name="Mashiguchi K."/>
            <person name="Awai K."/>
            <person name="Shimojima M."/>
            <person name="Masuda S."/>
            <person name="Iwai M."/>
            <person name="Nobusawa T."/>
            <person name="Narise T."/>
            <person name="Kondo S."/>
            <person name="Saito H."/>
            <person name="Sato R."/>
            <person name="Murakawa M."/>
            <person name="Ihara Y."/>
            <person name="Oshima-Yamada Y."/>
            <person name="Ohtaka K."/>
            <person name="Satoh M."/>
            <person name="Sonobe K."/>
            <person name="Ishii M."/>
            <person name="Ohtani R."/>
            <person name="Kanamori-Sato M."/>
            <person name="Honoki R."/>
            <person name="Miyazaki D."/>
            <person name="Mochizuki H."/>
            <person name="Umetsu J."/>
            <person name="Higashi K."/>
            <person name="Shibata D."/>
            <person name="Kamiya Y."/>
            <person name="Sato N."/>
            <person name="Nakamura Y."/>
            <person name="Tabata S."/>
            <person name="Ida S."/>
            <person name="Kurokawa K."/>
            <person name="Ohta H."/>
        </authorList>
    </citation>
    <scope>NUCLEOTIDE SEQUENCE [LARGE SCALE GENOMIC DNA]</scope>
    <source>
        <strain evidence="4 5">NIES-2285</strain>
    </source>
</reference>
<feature type="region of interest" description="Disordered" evidence="3">
    <location>
        <begin position="561"/>
        <end position="581"/>
    </location>
</feature>
<dbReference type="InterPro" id="IPR040265">
    <property type="entry name" value="CHUP1/IPGA1-like"/>
</dbReference>
<evidence type="ECO:0000256" key="2">
    <source>
        <dbReference type="SAM" id="Coils"/>
    </source>
</evidence>
<gene>
    <name evidence="4" type="ORF">KFL_000160030</name>
</gene>
<dbReference type="EMBL" id="DF236965">
    <property type="protein sequence ID" value="GAQ78600.1"/>
    <property type="molecule type" value="Genomic_DNA"/>
</dbReference>
<dbReference type="STRING" id="105231.A0A1Y1HJ96"/>
<dbReference type="PANTHER" id="PTHR31342">
    <property type="entry name" value="PROTEIN CHUP1, CHLOROPLASTIC"/>
    <property type="match status" value="1"/>
</dbReference>
<evidence type="ECO:0000256" key="3">
    <source>
        <dbReference type="SAM" id="MobiDB-lite"/>
    </source>
</evidence>
<feature type="region of interest" description="Disordered" evidence="3">
    <location>
        <begin position="273"/>
        <end position="299"/>
    </location>
</feature>
<dbReference type="AlphaFoldDB" id="A0A1Y1HJ96"/>
<sequence length="1097" mass="120874">MWLRWGVALGAGAVGVKLVNRSKARPDILDEDVEDVHASNEDSSPRGHRDPNPLEALVELLARGVNSIEGGAGHVRRVFNRRKQKKKDDPEYFDYDDAAWAEAENQRWGRFWGHNVTSDVTSSDDVNGVRSAPHRHHVLHPKAEGEEDETTVREVFVNERAPDTSVVPGHDKAGSQSLSSSFDAPASVSSLKPEEFAALLLAEQAEAVPGWPQDSLLDGDSKERTKGVPDIADAVAALCEKEERVKQEAAEIERLKVVLASLEAKEQALARKVAGEGEAEAEEEEEAEDVPQVEGDGLSPFDDQELELWELRHEVGRLNDRESQLAAEVERLRDREEELADQLPAPGEVDALTARSKALAAEAAALRREVAQAQAREQELQAQLGGKGGKELLLEIEVLKRRVDDYQQRERAIEHREEQMTKRVDAIKDLEMELLGCRRQIKELSLSKRKMSMQVQELEGQVRKLANLQDTEEMLRKEEENAALRHAYDDMQAQVEGLQMNRFSEVEELVYLRWVNACLRFELRNYKGMSEALTLNASLSPRSQEKAKGLMMEYAYPQRSLTASENGDESESGVSGSESEGVGGWGAALLDAGKKNKGFFAKLRERKADVRKMGSLETLLGERKDESAEITTYGAKKEDEQPADGPESATPNQGKSSEGAKDRRSDTSESLKLMSKSVANSSMSEKYPPFKVRSDMALSRQAATSSMAAAQRASRRGGAKSRLPPMEVVKRPTRVPRPPPRPSAGGPPAPGVPKAKLVGPEGAPPPPPPPPGKGGPPPPPPPPGAPGGKLAPIHTKDGVQRAPEVIQLYQSLMRIGRGYTGEGGISGPGMDVDGARGEMVAEIENRSSHLLAIKADVEAQADFVKSLAQEVRAAEYDRIEDVVAFVSWLDEELSFLVDERAVLKHFDWPEGKADALREAAFEFQDLGKLQRELENFEDDPNVPVEVSLQKMFAVMEKVEPSIYALLRTRDMAIARYREFGVPVYWIQDSGVVGAIKKASVGLARKYMQRVARELDQYTTTDAAGEKAPVHDFLLLQGVRFAFRVHQFAGGFDSDSMRAFEELRNRAHAKVEQNARNTATQSIAEDAEVPVENSEAAS</sequence>
<dbReference type="OrthoDB" id="1922539at2759"/>
<feature type="compositionally biased region" description="Basic and acidic residues" evidence="3">
    <location>
        <begin position="35"/>
        <end position="52"/>
    </location>
</feature>
<organism evidence="4 5">
    <name type="scientific">Klebsormidium nitens</name>
    <name type="common">Green alga</name>
    <name type="synonym">Ulothrix nitens</name>
    <dbReference type="NCBI Taxonomy" id="105231"/>
    <lineage>
        <taxon>Eukaryota</taxon>
        <taxon>Viridiplantae</taxon>
        <taxon>Streptophyta</taxon>
        <taxon>Klebsormidiophyceae</taxon>
        <taxon>Klebsormidiales</taxon>
        <taxon>Klebsormidiaceae</taxon>
        <taxon>Klebsormidium</taxon>
    </lineage>
</organism>
<evidence type="ECO:0000256" key="1">
    <source>
        <dbReference type="ARBA" id="ARBA00023054"/>
    </source>
</evidence>
<name>A0A1Y1HJ96_KLENI</name>
<feature type="region of interest" description="Disordered" evidence="3">
    <location>
        <begin position="633"/>
        <end position="794"/>
    </location>
</feature>
<feature type="compositionally biased region" description="Pro residues" evidence="3">
    <location>
        <begin position="735"/>
        <end position="751"/>
    </location>
</feature>
<evidence type="ECO:0000313" key="4">
    <source>
        <dbReference type="EMBL" id="GAQ78600.1"/>
    </source>
</evidence>
<keyword evidence="5" id="KW-1185">Reference proteome</keyword>
<feature type="compositionally biased region" description="Acidic residues" evidence="3">
    <location>
        <begin position="277"/>
        <end position="291"/>
    </location>
</feature>
<accession>A0A1Y1HJ96</accession>
<evidence type="ECO:0000313" key="5">
    <source>
        <dbReference type="Proteomes" id="UP000054558"/>
    </source>
</evidence>
<feature type="compositionally biased region" description="Basic and acidic residues" evidence="3">
    <location>
        <begin position="658"/>
        <end position="669"/>
    </location>
</feature>
<feature type="region of interest" description="Disordered" evidence="3">
    <location>
        <begin position="1070"/>
        <end position="1097"/>
    </location>
</feature>
<feature type="compositionally biased region" description="Low complexity" evidence="3">
    <location>
        <begin position="752"/>
        <end position="761"/>
    </location>
</feature>
<keyword evidence="1 2" id="KW-0175">Coiled coil</keyword>
<feature type="region of interest" description="Disordered" evidence="3">
    <location>
        <begin position="30"/>
        <end position="52"/>
    </location>
</feature>
<protein>
    <submittedName>
        <fullName evidence="4">Chloroplast unusual positioning 1B</fullName>
    </submittedName>
</protein>
<proteinExistence type="predicted"/>
<feature type="compositionally biased region" description="Low complexity" evidence="3">
    <location>
        <begin position="699"/>
        <end position="712"/>
    </location>
</feature>
<feature type="compositionally biased region" description="Polar residues" evidence="3">
    <location>
        <begin position="1073"/>
        <end position="1082"/>
    </location>
</feature>
<feature type="compositionally biased region" description="Pro residues" evidence="3">
    <location>
        <begin position="762"/>
        <end position="785"/>
    </location>
</feature>
<dbReference type="OMA" id="NLQCDAA"/>